<dbReference type="AlphaFoldDB" id="A0A0U1NVT7"/>
<dbReference type="GO" id="GO:0003677">
    <property type="term" value="F:DNA binding"/>
    <property type="evidence" value="ECO:0007669"/>
    <property type="project" value="UniProtKB-KW"/>
</dbReference>
<dbReference type="InterPro" id="IPR001034">
    <property type="entry name" value="DeoR_HTH"/>
</dbReference>
<feature type="domain" description="HTH deoR-type" evidence="4">
    <location>
        <begin position="7"/>
        <end position="62"/>
    </location>
</feature>
<sequence>MGERMFPLERQKKILELLMIKKVLKLTELTEELNISIDTLRRDLNHLTKQGKIEKIYGGVKLVESKFGESTIADRLISHIEEKERIAKKCSEYIHDGDCIYLDSGSTTFQIAKYIKNKKNLTVITNSVPIVNELMNDDVELIIIGGKVRQNEQSVVAYEYLFNFNELNILKAFIGASGITIEKGISDYNLEEAITRKNMIELSKEVYVAADSTKFDKDVTIGIAPLDKIDYIITDGNIKKDFINKFKKITTSLIISE</sequence>
<dbReference type="InterPro" id="IPR050313">
    <property type="entry name" value="Carb_Metab_HTH_regulators"/>
</dbReference>
<keyword evidence="3" id="KW-0804">Transcription</keyword>
<dbReference type="GO" id="GO:0003700">
    <property type="term" value="F:DNA-binding transcription factor activity"/>
    <property type="evidence" value="ECO:0007669"/>
    <property type="project" value="InterPro"/>
</dbReference>
<dbReference type="SMART" id="SM01134">
    <property type="entry name" value="DeoRC"/>
    <property type="match status" value="1"/>
</dbReference>
<dbReference type="Pfam" id="PF00455">
    <property type="entry name" value="DeoRC"/>
    <property type="match status" value="1"/>
</dbReference>
<keyword evidence="2" id="KW-0238">DNA-binding</keyword>
<name>A0A0U1NVT7_9BACI</name>
<organism evidence="5 6">
    <name type="scientific">Neobacillus massiliamazoniensis</name>
    <dbReference type="NCBI Taxonomy" id="1499688"/>
    <lineage>
        <taxon>Bacteria</taxon>
        <taxon>Bacillati</taxon>
        <taxon>Bacillota</taxon>
        <taxon>Bacilli</taxon>
        <taxon>Bacillales</taxon>
        <taxon>Bacillaceae</taxon>
        <taxon>Neobacillus</taxon>
    </lineage>
</organism>
<dbReference type="PROSITE" id="PS00894">
    <property type="entry name" value="HTH_DEOR_1"/>
    <property type="match status" value="1"/>
</dbReference>
<dbReference type="STRING" id="1499688.BN000_02068"/>
<proteinExistence type="predicted"/>
<dbReference type="PANTHER" id="PTHR30363">
    <property type="entry name" value="HTH-TYPE TRANSCRIPTIONAL REGULATOR SRLR-RELATED"/>
    <property type="match status" value="1"/>
</dbReference>
<dbReference type="EMBL" id="CVRB01000002">
    <property type="protein sequence ID" value="CRK82147.1"/>
    <property type="molecule type" value="Genomic_DNA"/>
</dbReference>
<dbReference type="SUPFAM" id="SSF46785">
    <property type="entry name" value="Winged helix' DNA-binding domain"/>
    <property type="match status" value="1"/>
</dbReference>
<dbReference type="InterPro" id="IPR014036">
    <property type="entry name" value="DeoR-like_C"/>
</dbReference>
<dbReference type="PANTHER" id="PTHR30363:SF44">
    <property type="entry name" value="AGA OPERON TRANSCRIPTIONAL REPRESSOR-RELATED"/>
    <property type="match status" value="1"/>
</dbReference>
<evidence type="ECO:0000259" key="4">
    <source>
        <dbReference type="PROSITE" id="PS51000"/>
    </source>
</evidence>
<gene>
    <name evidence="5" type="ORF">BN000_02068</name>
</gene>
<evidence type="ECO:0000313" key="5">
    <source>
        <dbReference type="EMBL" id="CRK82147.1"/>
    </source>
</evidence>
<dbReference type="Pfam" id="PF08220">
    <property type="entry name" value="HTH_DeoR"/>
    <property type="match status" value="1"/>
</dbReference>
<dbReference type="Gene3D" id="1.10.10.10">
    <property type="entry name" value="Winged helix-like DNA-binding domain superfamily/Winged helix DNA-binding domain"/>
    <property type="match status" value="1"/>
</dbReference>
<keyword evidence="1" id="KW-0805">Transcription regulation</keyword>
<dbReference type="PROSITE" id="PS51000">
    <property type="entry name" value="HTH_DEOR_2"/>
    <property type="match status" value="1"/>
</dbReference>
<dbReference type="PRINTS" id="PR00037">
    <property type="entry name" value="HTHLACR"/>
</dbReference>
<dbReference type="SUPFAM" id="SSF100950">
    <property type="entry name" value="NagB/RpiA/CoA transferase-like"/>
    <property type="match status" value="1"/>
</dbReference>
<evidence type="ECO:0000256" key="3">
    <source>
        <dbReference type="ARBA" id="ARBA00023163"/>
    </source>
</evidence>
<dbReference type="InterPro" id="IPR036390">
    <property type="entry name" value="WH_DNA-bd_sf"/>
</dbReference>
<dbReference type="InterPro" id="IPR036388">
    <property type="entry name" value="WH-like_DNA-bd_sf"/>
</dbReference>
<dbReference type="InterPro" id="IPR037171">
    <property type="entry name" value="NagB/RpiA_transferase-like"/>
</dbReference>
<reference evidence="6" key="1">
    <citation type="submission" date="2015-05" db="EMBL/GenBank/DDBJ databases">
        <authorList>
            <person name="Urmite Genomes"/>
        </authorList>
    </citation>
    <scope>NUCLEOTIDE SEQUENCE [LARGE SCALE GENOMIC DNA]</scope>
    <source>
        <strain evidence="6">LF1</strain>
    </source>
</reference>
<keyword evidence="6" id="KW-1185">Reference proteome</keyword>
<dbReference type="SMART" id="SM00420">
    <property type="entry name" value="HTH_DEOR"/>
    <property type="match status" value="1"/>
</dbReference>
<dbReference type="Proteomes" id="UP000199087">
    <property type="component" value="Unassembled WGS sequence"/>
</dbReference>
<dbReference type="Gene3D" id="3.40.50.1360">
    <property type="match status" value="1"/>
</dbReference>
<protein>
    <submittedName>
        <fullName evidence="5">Transcriptional repressor</fullName>
    </submittedName>
</protein>
<accession>A0A0U1NVT7</accession>
<evidence type="ECO:0000256" key="1">
    <source>
        <dbReference type="ARBA" id="ARBA00023015"/>
    </source>
</evidence>
<evidence type="ECO:0000313" key="6">
    <source>
        <dbReference type="Proteomes" id="UP000199087"/>
    </source>
</evidence>
<dbReference type="InterPro" id="IPR018356">
    <property type="entry name" value="Tscrpt_reg_HTH_DeoR_CS"/>
</dbReference>
<evidence type="ECO:0000256" key="2">
    <source>
        <dbReference type="ARBA" id="ARBA00023125"/>
    </source>
</evidence>